<gene>
    <name evidence="2" type="ORF">SM116_04990</name>
</gene>
<evidence type="ECO:0000256" key="1">
    <source>
        <dbReference type="SAM" id="MobiDB-lite"/>
    </source>
</evidence>
<dbReference type="Proteomes" id="UP001323798">
    <property type="component" value="Chromosome"/>
</dbReference>
<proteinExistence type="predicted"/>
<keyword evidence="3" id="KW-1185">Reference proteome</keyword>
<dbReference type="EMBL" id="CP139368">
    <property type="protein sequence ID" value="WPR90649.1"/>
    <property type="molecule type" value="Genomic_DNA"/>
</dbReference>
<protein>
    <recommendedName>
        <fullName evidence="4">Type IV toxin-antitoxin system AbiEi family antitoxin domain-containing protein</fullName>
    </recommendedName>
</protein>
<evidence type="ECO:0000313" key="3">
    <source>
        <dbReference type="Proteomes" id="UP001323798"/>
    </source>
</evidence>
<name>A0ABZ0SQW3_9MICO</name>
<evidence type="ECO:0008006" key="4">
    <source>
        <dbReference type="Google" id="ProtNLM"/>
    </source>
</evidence>
<accession>A0ABZ0SQW3</accession>
<reference evidence="2 3" key="1">
    <citation type="submission" date="2023-11" db="EMBL/GenBank/DDBJ databases">
        <title>Genome sequence of Microbacterium rhizosphaerae KACC 19337.</title>
        <authorList>
            <person name="Choi H."/>
            <person name="Kim S."/>
            <person name="Kim Y."/>
            <person name="Kwon S.-W."/>
            <person name="Heo J."/>
        </authorList>
    </citation>
    <scope>NUCLEOTIDE SEQUENCE [LARGE SCALE GENOMIC DNA]</scope>
    <source>
        <strain evidence="2 3">KACC 19337</strain>
    </source>
</reference>
<dbReference type="RefSeq" id="WP_320943353.1">
    <property type="nucleotide sequence ID" value="NZ_BAABEU010000011.1"/>
</dbReference>
<feature type="region of interest" description="Disordered" evidence="1">
    <location>
        <begin position="322"/>
        <end position="360"/>
    </location>
</feature>
<organism evidence="2 3">
    <name type="scientific">Microbacterium rhizosphaerae</name>
    <dbReference type="NCBI Taxonomy" id="1678237"/>
    <lineage>
        <taxon>Bacteria</taxon>
        <taxon>Bacillati</taxon>
        <taxon>Actinomycetota</taxon>
        <taxon>Actinomycetes</taxon>
        <taxon>Micrococcales</taxon>
        <taxon>Microbacteriaceae</taxon>
        <taxon>Microbacterium</taxon>
    </lineage>
</organism>
<sequence length="360" mass="39396">MEIDDARNSLLSREDLERRGTTVQMLRASLARGDLHRVDHGRYVEMTLWRSRYVEGRHLLRVVAAAERQRGTSLVFSHASAAVMHGLPLFRMEPARVHLSGSAANGQVLACKPTVARHEVPVPDEDIVEIGGISCTSLPRAVAEVVRSAPRETGIAVLDAALRRGAWCDRSRTYDVDRAETLRAQIGRYLPKGGRGVRRGREILMLGDGRIESPGESVSHLYLRDIGFPPPLLQAQVPGPGGTTYYVDFELDGAFGEFDGMGKYIDPVLRGGRGIEEVVVAEKRREDWIRGMTGKRVVRWGTADIADAATFEQRLARFGLTPRGRAGGTGSARRATHPFSPIPHSFIDPSADSAQSGEGS</sequence>
<evidence type="ECO:0000313" key="2">
    <source>
        <dbReference type="EMBL" id="WPR90649.1"/>
    </source>
</evidence>